<dbReference type="EMBL" id="RKLT01000003">
    <property type="protein sequence ID" value="MBX0295326.1"/>
    <property type="molecule type" value="Genomic_DNA"/>
</dbReference>
<feature type="domain" description="RCK C-terminal" evidence="8">
    <location>
        <begin position="370"/>
        <end position="451"/>
    </location>
</feature>
<keyword evidence="5" id="KW-0520">NAD</keyword>
<protein>
    <submittedName>
        <fullName evidence="9">Trk system potassium transporter TrkA</fullName>
    </submittedName>
</protein>
<dbReference type="PANTHER" id="PTHR43833:SF5">
    <property type="entry name" value="TRK SYSTEM POTASSIUM UPTAKE PROTEIN TRKA"/>
    <property type="match status" value="1"/>
</dbReference>
<comment type="function">
    <text evidence="1">Part of a potassium transport system.</text>
</comment>
<feature type="domain" description="RCK C-terminal" evidence="8">
    <location>
        <begin position="139"/>
        <end position="220"/>
    </location>
</feature>
<dbReference type="RefSeq" id="WP_220579976.1">
    <property type="nucleotide sequence ID" value="NZ_RKLT01000003.1"/>
</dbReference>
<accession>A0AAW4PB37</accession>
<dbReference type="Gene3D" id="3.30.70.1450">
    <property type="entry name" value="Regulator of K+ conductance, C-terminal domain"/>
    <property type="match status" value="2"/>
</dbReference>
<dbReference type="NCBIfam" id="NF007039">
    <property type="entry name" value="PRK09496.3-2"/>
    <property type="match status" value="1"/>
</dbReference>
<dbReference type="InterPro" id="IPR003148">
    <property type="entry name" value="RCK_N"/>
</dbReference>
<evidence type="ECO:0000259" key="8">
    <source>
        <dbReference type="PROSITE" id="PS51202"/>
    </source>
</evidence>
<feature type="domain" description="RCK N-terminal" evidence="7">
    <location>
        <begin position="1"/>
        <end position="119"/>
    </location>
</feature>
<evidence type="ECO:0000259" key="7">
    <source>
        <dbReference type="PROSITE" id="PS51201"/>
    </source>
</evidence>
<dbReference type="PRINTS" id="PR00335">
    <property type="entry name" value="KUPTAKETRKA"/>
</dbReference>
<dbReference type="SUPFAM" id="SSF116726">
    <property type="entry name" value="TrkA C-terminal domain-like"/>
    <property type="match status" value="2"/>
</dbReference>
<dbReference type="GO" id="GO:0015079">
    <property type="term" value="F:potassium ion transmembrane transporter activity"/>
    <property type="evidence" value="ECO:0007669"/>
    <property type="project" value="InterPro"/>
</dbReference>
<dbReference type="InterPro" id="IPR036721">
    <property type="entry name" value="RCK_C_sf"/>
</dbReference>
<name>A0AAW4PB37_9EURY</name>
<dbReference type="Pfam" id="PF02080">
    <property type="entry name" value="TrkA_C"/>
    <property type="match status" value="2"/>
</dbReference>
<gene>
    <name evidence="9" type="primary">trkA</name>
    <name evidence="9" type="ORF">EGH23_10575</name>
</gene>
<evidence type="ECO:0000256" key="4">
    <source>
        <dbReference type="ARBA" id="ARBA00022958"/>
    </source>
</evidence>
<dbReference type="PROSITE" id="PS51202">
    <property type="entry name" value="RCK_C"/>
    <property type="match status" value="2"/>
</dbReference>
<keyword evidence="10" id="KW-1185">Reference proteome</keyword>
<dbReference type="NCBIfam" id="NF007031">
    <property type="entry name" value="PRK09496.1-2"/>
    <property type="match status" value="1"/>
</dbReference>
<dbReference type="Proteomes" id="UP001430455">
    <property type="component" value="Unassembled WGS sequence"/>
</dbReference>
<evidence type="ECO:0000256" key="6">
    <source>
        <dbReference type="ARBA" id="ARBA00023065"/>
    </source>
</evidence>
<dbReference type="Gene3D" id="3.40.50.720">
    <property type="entry name" value="NAD(P)-binding Rossmann-like Domain"/>
    <property type="match status" value="2"/>
</dbReference>
<sequence>MRVIIIGAGEVGSNIAASFASEHHVTVVDVDPETVEDLTYSHDVLAIEGDGTDCDVLIEAGIEDADLLIASTDDDETNLATCATAKTAGDTFTIARVRNVNYLDTWNRSSRAFDVDHMVSPDVLTAENIADIVGLPSTLTVDPFAGGEAEMGEFELPEGGELVSQTVEEADRIDGVTIAALVRDGDVTIPSDRTTFEVGDKVVVIGRPDAIEEFSEAVTPPEASSEVEDVVIVGGSRVGYHTARLLEERGLGPRLIERDADRARELAGRLEKTVVMNHDGTDLDFLLSESVDEADTVVTALPGDETNLMMAQLAKGIGVGRTVTVIENGEYADIFERVGIDVDVAANPRKATAEEIVRFTQGSQTRGRIENLSLVEDQQAEVLEVEVDADSALGGRSVGDVAAELPEAVVFGAITRDGEFVAPRGETVVEPGDHVVLFVAADVLSEVSEAI</sequence>
<evidence type="ECO:0000313" key="10">
    <source>
        <dbReference type="Proteomes" id="UP001430455"/>
    </source>
</evidence>
<evidence type="ECO:0000256" key="5">
    <source>
        <dbReference type="ARBA" id="ARBA00023027"/>
    </source>
</evidence>
<dbReference type="InterPro" id="IPR050721">
    <property type="entry name" value="Trk_Ktr_HKT_K-transport"/>
</dbReference>
<evidence type="ECO:0000313" key="9">
    <source>
        <dbReference type="EMBL" id="MBX0295326.1"/>
    </source>
</evidence>
<keyword evidence="6" id="KW-0406">Ion transport</keyword>
<proteinExistence type="predicted"/>
<comment type="caution">
    <text evidence="9">The sequence shown here is derived from an EMBL/GenBank/DDBJ whole genome shotgun (WGS) entry which is preliminary data.</text>
</comment>
<dbReference type="GO" id="GO:0005886">
    <property type="term" value="C:plasma membrane"/>
    <property type="evidence" value="ECO:0007669"/>
    <property type="project" value="InterPro"/>
</dbReference>
<keyword evidence="3" id="KW-0633">Potassium transport</keyword>
<organism evidence="9 10">
    <name type="scientific">Haloarcula nitratireducens</name>
    <dbReference type="NCBI Taxonomy" id="2487749"/>
    <lineage>
        <taxon>Archaea</taxon>
        <taxon>Methanobacteriati</taxon>
        <taxon>Methanobacteriota</taxon>
        <taxon>Stenosarchaea group</taxon>
        <taxon>Halobacteria</taxon>
        <taxon>Halobacteriales</taxon>
        <taxon>Haloarculaceae</taxon>
        <taxon>Haloarcula</taxon>
    </lineage>
</organism>
<reference evidence="9 10" key="1">
    <citation type="submission" date="2021-06" db="EMBL/GenBank/DDBJ databases">
        <title>Halomicroarcula sp. a new haloarchaeum isolated from saline soil.</title>
        <authorList>
            <person name="Duran-Viseras A."/>
            <person name="Sanchez-Porro C."/>
            <person name="Ventosa A."/>
        </authorList>
    </citation>
    <scope>NUCLEOTIDE SEQUENCE [LARGE SCALE GENOMIC DNA]</scope>
    <source>
        <strain evidence="9 10">F27</strain>
    </source>
</reference>
<evidence type="ECO:0000256" key="3">
    <source>
        <dbReference type="ARBA" id="ARBA00022538"/>
    </source>
</evidence>
<dbReference type="SUPFAM" id="SSF51735">
    <property type="entry name" value="NAD(P)-binding Rossmann-fold domains"/>
    <property type="match status" value="2"/>
</dbReference>
<dbReference type="PANTHER" id="PTHR43833">
    <property type="entry name" value="POTASSIUM CHANNEL PROTEIN 2-RELATED-RELATED"/>
    <property type="match status" value="1"/>
</dbReference>
<keyword evidence="4" id="KW-0630">Potassium</keyword>
<dbReference type="InterPro" id="IPR006037">
    <property type="entry name" value="RCK_C"/>
</dbReference>
<dbReference type="InterPro" id="IPR036291">
    <property type="entry name" value="NAD(P)-bd_dom_sf"/>
</dbReference>
<dbReference type="PROSITE" id="PS51201">
    <property type="entry name" value="RCK_N"/>
    <property type="match status" value="2"/>
</dbReference>
<evidence type="ECO:0000256" key="1">
    <source>
        <dbReference type="ARBA" id="ARBA00003660"/>
    </source>
</evidence>
<feature type="domain" description="RCK N-terminal" evidence="7">
    <location>
        <begin position="227"/>
        <end position="346"/>
    </location>
</feature>
<dbReference type="Pfam" id="PF02254">
    <property type="entry name" value="TrkA_N"/>
    <property type="match status" value="2"/>
</dbReference>
<evidence type="ECO:0000256" key="2">
    <source>
        <dbReference type="ARBA" id="ARBA00022448"/>
    </source>
</evidence>
<dbReference type="AlphaFoldDB" id="A0AAW4PB37"/>
<dbReference type="InterPro" id="IPR006036">
    <property type="entry name" value="K_uptake_TrkA"/>
</dbReference>
<keyword evidence="2" id="KW-0813">Transport</keyword>
<dbReference type="NCBIfam" id="NF007034">
    <property type="entry name" value="PRK09496.2-1"/>
    <property type="match status" value="1"/>
</dbReference>